<evidence type="ECO:0000256" key="1">
    <source>
        <dbReference type="ARBA" id="ARBA00022750"/>
    </source>
</evidence>
<dbReference type="InterPro" id="IPR054722">
    <property type="entry name" value="PolX-like_BBD"/>
</dbReference>
<keyword evidence="1" id="KW-0645">Protease</keyword>
<dbReference type="AlphaFoldDB" id="A0A438IZQ9"/>
<dbReference type="Pfam" id="PF14223">
    <property type="entry name" value="Retrotran_gag_2"/>
    <property type="match status" value="1"/>
</dbReference>
<keyword evidence="1" id="KW-0064">Aspartyl protease</keyword>
<dbReference type="GO" id="GO:0003676">
    <property type="term" value="F:nucleic acid binding"/>
    <property type="evidence" value="ECO:0007669"/>
    <property type="project" value="InterPro"/>
</dbReference>
<dbReference type="SUPFAM" id="SSF56672">
    <property type="entry name" value="DNA/RNA polymerases"/>
    <property type="match status" value="1"/>
</dbReference>
<feature type="region of interest" description="Disordered" evidence="2">
    <location>
        <begin position="491"/>
        <end position="517"/>
    </location>
</feature>
<dbReference type="InterPro" id="IPR013103">
    <property type="entry name" value="RVT_2"/>
</dbReference>
<name>A0A438IZQ9_VITVI</name>
<dbReference type="PANTHER" id="PTHR47481">
    <property type="match status" value="1"/>
</dbReference>
<dbReference type="EMBL" id="QGNW01000072">
    <property type="protein sequence ID" value="RVX02174.1"/>
    <property type="molecule type" value="Genomic_DNA"/>
</dbReference>
<dbReference type="Pfam" id="PF22936">
    <property type="entry name" value="Pol_BBD"/>
    <property type="match status" value="1"/>
</dbReference>
<organism evidence="5 6">
    <name type="scientific">Vitis vinifera</name>
    <name type="common">Grape</name>
    <dbReference type="NCBI Taxonomy" id="29760"/>
    <lineage>
        <taxon>Eukaryota</taxon>
        <taxon>Viridiplantae</taxon>
        <taxon>Streptophyta</taxon>
        <taxon>Embryophyta</taxon>
        <taxon>Tracheophyta</taxon>
        <taxon>Spermatophyta</taxon>
        <taxon>Magnoliopsida</taxon>
        <taxon>eudicotyledons</taxon>
        <taxon>Gunneridae</taxon>
        <taxon>Pentapetalae</taxon>
        <taxon>rosids</taxon>
        <taxon>Vitales</taxon>
        <taxon>Vitaceae</taxon>
        <taxon>Viteae</taxon>
        <taxon>Vitis</taxon>
    </lineage>
</organism>
<feature type="domain" description="Reverse transcriptase Ty1/copia-type" evidence="3">
    <location>
        <begin position="703"/>
        <end position="756"/>
    </location>
</feature>
<gene>
    <name evidence="5" type="primary">RE1_1809</name>
    <name evidence="5" type="ORF">CK203_025319</name>
</gene>
<evidence type="ECO:0000259" key="4">
    <source>
        <dbReference type="Pfam" id="PF22936"/>
    </source>
</evidence>
<dbReference type="PANTHER" id="PTHR47481:SF2">
    <property type="entry name" value="RETROTRANSPOSON GAG DOMAIN-CONTAINING PROTEIN"/>
    <property type="match status" value="1"/>
</dbReference>
<dbReference type="Gene3D" id="3.30.420.10">
    <property type="entry name" value="Ribonuclease H-like superfamily/Ribonuclease H"/>
    <property type="match status" value="1"/>
</dbReference>
<keyword evidence="1" id="KW-0378">Hydrolase</keyword>
<dbReference type="InterPro" id="IPR036397">
    <property type="entry name" value="RNaseH_sf"/>
</dbReference>
<reference evidence="5 6" key="1">
    <citation type="journal article" date="2018" name="PLoS Genet.">
        <title>Population sequencing reveals clonal diversity and ancestral inbreeding in the grapevine cultivar Chardonnay.</title>
        <authorList>
            <person name="Roach M.J."/>
            <person name="Johnson D.L."/>
            <person name="Bohlmann J."/>
            <person name="van Vuuren H.J."/>
            <person name="Jones S.J."/>
            <person name="Pretorius I.S."/>
            <person name="Schmidt S.A."/>
            <person name="Borneman A.R."/>
        </authorList>
    </citation>
    <scope>NUCLEOTIDE SEQUENCE [LARGE SCALE GENOMIC DNA]</scope>
    <source>
        <strain evidence="6">cv. Chardonnay</strain>
        <tissue evidence="5">Leaf</tissue>
    </source>
</reference>
<comment type="caution">
    <text evidence="5">The sequence shown here is derived from an EMBL/GenBank/DDBJ whole genome shotgun (WGS) entry which is preliminary data.</text>
</comment>
<feature type="domain" description="Retrovirus-related Pol polyprotein from transposon TNT 1-94-like beta-barrel" evidence="4">
    <location>
        <begin position="271"/>
        <end position="324"/>
    </location>
</feature>
<evidence type="ECO:0000256" key="2">
    <source>
        <dbReference type="SAM" id="MobiDB-lite"/>
    </source>
</evidence>
<dbReference type="SUPFAM" id="SSF53098">
    <property type="entry name" value="Ribonuclease H-like"/>
    <property type="match status" value="1"/>
</dbReference>
<dbReference type="Proteomes" id="UP000288805">
    <property type="component" value="Unassembled WGS sequence"/>
</dbReference>
<feature type="region of interest" description="Disordered" evidence="2">
    <location>
        <begin position="174"/>
        <end position="217"/>
    </location>
</feature>
<proteinExistence type="predicted"/>
<feature type="domain" description="Reverse transcriptase Ty1/copia-type" evidence="3">
    <location>
        <begin position="572"/>
        <end position="701"/>
    </location>
</feature>
<dbReference type="GO" id="GO:0004190">
    <property type="term" value="F:aspartic-type endopeptidase activity"/>
    <property type="evidence" value="ECO:0007669"/>
    <property type="project" value="UniProtKB-KW"/>
</dbReference>
<evidence type="ECO:0000259" key="3">
    <source>
        <dbReference type="Pfam" id="PF07727"/>
    </source>
</evidence>
<evidence type="ECO:0000313" key="5">
    <source>
        <dbReference type="EMBL" id="RVX02174.1"/>
    </source>
</evidence>
<dbReference type="CDD" id="cd09272">
    <property type="entry name" value="RNase_HI_RT_Ty1"/>
    <property type="match status" value="1"/>
</dbReference>
<dbReference type="InterPro" id="IPR043502">
    <property type="entry name" value="DNA/RNA_pol_sf"/>
</dbReference>
<sequence length="1004" mass="112667">MAKSRSSSSRWIIGTLSEETLGLAVGLDTANDVWEALKNAYAEDSQEREFTLRQQVTYLWKEDDKTIGEHIRTFKSLCDSLAAIGKPVPDKEKVFCLLTSLGPQYETFTTTMLKPPRPSYFKLVSQLQSLDQRRNWFSNHANAAHATPQMAFYEQQQQRYPQFSIGYQGNKQKFTSTGRGFQAQQSKDQNCGYLSSPTSSTQQRRPPPPGERRMTPVERDLYREEKCQYCGMVGHIAKICWWVPKRPTQQDDIPQALAALTLDNTIAKMEWTSDTGASNHMTGKQGMLTNIRNYSGSDSILIGDGSSLPILGIGDSSIKQKNKERQTGHPMITGRRKGDLYVLPNSPELYFSHRFKSGLADIWHQPFEQYVNIQFNKKIKVFHSDGGGEFINFKLSSHFLSTGIIHQVSCPYTPEQTEVFSTAVYLINRLPSSTLNSETPYFALHGTHPDYTSLHVFGSSTNATSQPETTVLPSLQVELYEQSFNTLPNAIEPNQLGLQSPTHQKQPPQPQPAPSMITRSQRGIIKPNPKYALTSTTNSTNIPREPHNIRAALAHPGWKAGMDEELQALHTNKTWVLVPRTSDMHVIGSKWVFKPKLKPDGSLDCLKARVVAKGYHQVDGLDYTETFSPVIKPGTIRMVLTIALVKKWPIRQLDVKNAFLHSLISKDIHMEQPPGMADLEHPTHVCKLQKALYGLKQAPRACSEFAMKDLGQIHYFLGIEISQTADGLHLSQSHYAFTILERANMVDCKPMSTPLEAKTKTSPNNVLLEDPSYFRGLVGALQYLTLMRPDLSYSVNYASQFMHAPTLVHLKMIGRGVQPHDDPSLATVRFLEEISSPAAELTWMSFILNDLHIPLASTPTLYCDNTSALHMTINPVFHARSKHIELDYHFVRERVALGLLVTQHISIEKQVADLFTKPMSKAALSNFQTKLCLQPRHNLREGIGTTQQHLGVNCGTQRSDKVEYNYGSDKAENSHNSCYNSGETLKDEEVSMATTSTRNGSLTS</sequence>
<accession>A0A438IZQ9</accession>
<dbReference type="Pfam" id="PF07727">
    <property type="entry name" value="RVT_2"/>
    <property type="match status" value="2"/>
</dbReference>
<dbReference type="InterPro" id="IPR012337">
    <property type="entry name" value="RNaseH-like_sf"/>
</dbReference>
<feature type="compositionally biased region" description="Polar residues" evidence="2">
    <location>
        <begin position="174"/>
        <end position="203"/>
    </location>
</feature>
<evidence type="ECO:0000313" key="6">
    <source>
        <dbReference type="Proteomes" id="UP000288805"/>
    </source>
</evidence>
<protein>
    <submittedName>
        <fullName evidence="5">Retrovirus-related Pol polyprotein from transposon RE1</fullName>
    </submittedName>
</protein>